<organism evidence="2 3">
    <name type="scientific">Hesseltinella vesiculosa</name>
    <dbReference type="NCBI Taxonomy" id="101127"/>
    <lineage>
        <taxon>Eukaryota</taxon>
        <taxon>Fungi</taxon>
        <taxon>Fungi incertae sedis</taxon>
        <taxon>Mucoromycota</taxon>
        <taxon>Mucoromycotina</taxon>
        <taxon>Mucoromycetes</taxon>
        <taxon>Mucorales</taxon>
        <taxon>Cunninghamellaceae</taxon>
        <taxon>Hesseltinella</taxon>
    </lineage>
</organism>
<evidence type="ECO:0000256" key="1">
    <source>
        <dbReference type="SAM" id="Phobius"/>
    </source>
</evidence>
<comment type="caution">
    <text evidence="2">The sequence shown here is derived from an EMBL/GenBank/DDBJ whole genome shotgun (WGS) entry which is preliminary data.</text>
</comment>
<keyword evidence="1" id="KW-1133">Transmembrane helix</keyword>
<evidence type="ECO:0000313" key="3">
    <source>
        <dbReference type="Proteomes" id="UP000242146"/>
    </source>
</evidence>
<accession>A0A1X2GED7</accession>
<gene>
    <name evidence="2" type="ORF">DM01DRAFT_1064208</name>
</gene>
<name>A0A1X2GED7_9FUNG</name>
<protein>
    <submittedName>
        <fullName evidence="2">Uncharacterized protein</fullName>
    </submittedName>
</protein>
<feature type="transmembrane region" description="Helical" evidence="1">
    <location>
        <begin position="72"/>
        <end position="90"/>
    </location>
</feature>
<evidence type="ECO:0000313" key="2">
    <source>
        <dbReference type="EMBL" id="ORX51915.1"/>
    </source>
</evidence>
<keyword evidence="1" id="KW-0472">Membrane</keyword>
<proteinExistence type="predicted"/>
<keyword evidence="3" id="KW-1185">Reference proteome</keyword>
<keyword evidence="1" id="KW-0812">Transmembrane</keyword>
<sequence>MHPSTRFLLFLFLDLKMPPFFQFCHSSSLFFSLAHAKSSHSLMIFPLSTSASEILTLLTFLEDNKMKTNEIWLLRLFLFFYTFCTPPQIISSSF</sequence>
<dbReference type="AlphaFoldDB" id="A0A1X2GED7"/>
<reference evidence="2 3" key="1">
    <citation type="submission" date="2016-07" db="EMBL/GenBank/DDBJ databases">
        <title>Pervasive Adenine N6-methylation of Active Genes in Fungi.</title>
        <authorList>
            <consortium name="DOE Joint Genome Institute"/>
            <person name="Mondo S.J."/>
            <person name="Dannebaum R.O."/>
            <person name="Kuo R.C."/>
            <person name="Labutti K."/>
            <person name="Haridas S."/>
            <person name="Kuo A."/>
            <person name="Salamov A."/>
            <person name="Ahrendt S.R."/>
            <person name="Lipzen A."/>
            <person name="Sullivan W."/>
            <person name="Andreopoulos W.B."/>
            <person name="Clum A."/>
            <person name="Lindquist E."/>
            <person name="Daum C."/>
            <person name="Ramamoorthy G.K."/>
            <person name="Gryganskyi A."/>
            <person name="Culley D."/>
            <person name="Magnuson J.K."/>
            <person name="James T.Y."/>
            <person name="O'Malley M.A."/>
            <person name="Stajich J.E."/>
            <person name="Spatafora J.W."/>
            <person name="Visel A."/>
            <person name="Grigoriev I.V."/>
        </authorList>
    </citation>
    <scope>NUCLEOTIDE SEQUENCE [LARGE SCALE GENOMIC DNA]</scope>
    <source>
        <strain evidence="2 3">NRRL 3301</strain>
    </source>
</reference>
<dbReference type="EMBL" id="MCGT01000019">
    <property type="protein sequence ID" value="ORX51915.1"/>
    <property type="molecule type" value="Genomic_DNA"/>
</dbReference>
<dbReference type="Proteomes" id="UP000242146">
    <property type="component" value="Unassembled WGS sequence"/>
</dbReference>